<proteinExistence type="predicted"/>
<dbReference type="InParanoid" id="A0A0C3GDG5"/>
<dbReference type="Proteomes" id="UP000054166">
    <property type="component" value="Unassembled WGS sequence"/>
</dbReference>
<keyword evidence="2" id="KW-1185">Reference proteome</keyword>
<evidence type="ECO:0000313" key="2">
    <source>
        <dbReference type="Proteomes" id="UP000054166"/>
    </source>
</evidence>
<dbReference type="EMBL" id="KN832974">
    <property type="protein sequence ID" value="KIM89749.1"/>
    <property type="molecule type" value="Genomic_DNA"/>
</dbReference>
<accession>A0A0C3GDG5</accession>
<dbReference type="AlphaFoldDB" id="A0A0C3GDG5"/>
<reference evidence="1 2" key="1">
    <citation type="submission" date="2014-04" db="EMBL/GenBank/DDBJ databases">
        <authorList>
            <consortium name="DOE Joint Genome Institute"/>
            <person name="Kuo A."/>
            <person name="Tarkka M."/>
            <person name="Buscot F."/>
            <person name="Kohler A."/>
            <person name="Nagy L.G."/>
            <person name="Floudas D."/>
            <person name="Copeland A."/>
            <person name="Barry K.W."/>
            <person name="Cichocki N."/>
            <person name="Veneault-Fourrey C."/>
            <person name="LaButti K."/>
            <person name="Lindquist E.A."/>
            <person name="Lipzen A."/>
            <person name="Lundell T."/>
            <person name="Morin E."/>
            <person name="Murat C."/>
            <person name="Sun H."/>
            <person name="Tunlid A."/>
            <person name="Henrissat B."/>
            <person name="Grigoriev I.V."/>
            <person name="Hibbett D.S."/>
            <person name="Martin F."/>
            <person name="Nordberg H.P."/>
            <person name="Cantor M.N."/>
            <person name="Hua S.X."/>
        </authorList>
    </citation>
    <scope>NUCLEOTIDE SEQUENCE [LARGE SCALE GENOMIC DNA]</scope>
    <source>
        <strain evidence="1 2">F 1598</strain>
    </source>
</reference>
<reference evidence="2" key="2">
    <citation type="submission" date="2015-01" db="EMBL/GenBank/DDBJ databases">
        <title>Evolutionary Origins and Diversification of the Mycorrhizal Mutualists.</title>
        <authorList>
            <consortium name="DOE Joint Genome Institute"/>
            <consortium name="Mycorrhizal Genomics Consortium"/>
            <person name="Kohler A."/>
            <person name="Kuo A."/>
            <person name="Nagy L.G."/>
            <person name="Floudas D."/>
            <person name="Copeland A."/>
            <person name="Barry K.W."/>
            <person name="Cichocki N."/>
            <person name="Veneault-Fourrey C."/>
            <person name="LaButti K."/>
            <person name="Lindquist E.A."/>
            <person name="Lipzen A."/>
            <person name="Lundell T."/>
            <person name="Morin E."/>
            <person name="Murat C."/>
            <person name="Riley R."/>
            <person name="Ohm R."/>
            <person name="Sun H."/>
            <person name="Tunlid A."/>
            <person name="Henrissat B."/>
            <person name="Grigoriev I.V."/>
            <person name="Hibbett D.S."/>
            <person name="Martin F."/>
        </authorList>
    </citation>
    <scope>NUCLEOTIDE SEQUENCE [LARGE SCALE GENOMIC DNA]</scope>
    <source>
        <strain evidence="2">F 1598</strain>
    </source>
</reference>
<gene>
    <name evidence="1" type="ORF">PILCRDRAFT_812555</name>
</gene>
<protein>
    <submittedName>
        <fullName evidence="1">Uncharacterized protein</fullName>
    </submittedName>
</protein>
<name>A0A0C3GDG5_PILCF</name>
<organism evidence="1 2">
    <name type="scientific">Piloderma croceum (strain F 1598)</name>
    <dbReference type="NCBI Taxonomy" id="765440"/>
    <lineage>
        <taxon>Eukaryota</taxon>
        <taxon>Fungi</taxon>
        <taxon>Dikarya</taxon>
        <taxon>Basidiomycota</taxon>
        <taxon>Agaricomycotina</taxon>
        <taxon>Agaricomycetes</taxon>
        <taxon>Agaricomycetidae</taxon>
        <taxon>Atheliales</taxon>
        <taxon>Atheliaceae</taxon>
        <taxon>Piloderma</taxon>
    </lineage>
</organism>
<evidence type="ECO:0000313" key="1">
    <source>
        <dbReference type="EMBL" id="KIM89749.1"/>
    </source>
</evidence>
<sequence>MRKIVITVACVLQAAAHKTRGQATAGRHKSRLISNIPIRQSVVLIVWIWLIPLWVKTETISSRGSKEYMRKTSQRLVYSFTWPFISVKRVNRDEYTKSEESFREQRYPTV</sequence>
<dbReference type="HOGENOM" id="CLU_2171971_0_0_1"/>